<dbReference type="Gene3D" id="1.10.287.130">
    <property type="match status" value="1"/>
</dbReference>
<dbReference type="InterPro" id="IPR001789">
    <property type="entry name" value="Sig_transdc_resp-reg_receiver"/>
</dbReference>
<evidence type="ECO:0000256" key="5">
    <source>
        <dbReference type="ARBA" id="ARBA00022679"/>
    </source>
</evidence>
<dbReference type="Pfam" id="PF02518">
    <property type="entry name" value="HATPase_c"/>
    <property type="match status" value="1"/>
</dbReference>
<keyword evidence="7" id="KW-0418">Kinase</keyword>
<keyword evidence="4" id="KW-0597">Phosphoprotein</keyword>
<dbReference type="Proteomes" id="UP001259239">
    <property type="component" value="Unassembled WGS sequence"/>
</dbReference>
<dbReference type="PROSITE" id="PS50110">
    <property type="entry name" value="RESPONSE_REGULATORY"/>
    <property type="match status" value="1"/>
</dbReference>
<dbReference type="FunFam" id="1.10.287.130:FF:000002">
    <property type="entry name" value="Two-component osmosensing histidine kinase"/>
    <property type="match status" value="1"/>
</dbReference>
<dbReference type="InterPro" id="IPR005467">
    <property type="entry name" value="His_kinase_dom"/>
</dbReference>
<comment type="catalytic activity">
    <reaction evidence="1">
        <text>ATP + protein L-histidine = ADP + protein N-phospho-L-histidine.</text>
        <dbReference type="EC" id="2.7.13.3"/>
    </reaction>
</comment>
<evidence type="ECO:0000256" key="2">
    <source>
        <dbReference type="ARBA" id="ARBA00006402"/>
    </source>
</evidence>
<dbReference type="AlphaFoldDB" id="A0AAP5JRG6"/>
<protein>
    <recommendedName>
        <fullName evidence="12">Circadian input-output histidine kinase CikA</fullName>
        <ecNumber evidence="3">2.7.13.3</ecNumber>
    </recommendedName>
    <alternativeName>
        <fullName evidence="11">Sensory/regulatory protein RpfC</fullName>
    </alternativeName>
</protein>
<comment type="subunit">
    <text evidence="10">At low DSF concentrations, interacts with RpfF.</text>
</comment>
<comment type="caution">
    <text evidence="16">The sequence shown here is derived from an EMBL/GenBank/DDBJ whole genome shotgun (WGS) entry which is preliminary data.</text>
</comment>
<reference evidence="16" key="2">
    <citation type="submission" date="2023-03" db="EMBL/GenBank/DDBJ databases">
        <authorList>
            <person name="Obshta O."/>
            <person name="Zabrodski M.W."/>
            <person name="Soomro T."/>
            <person name="Wilson G."/>
            <person name="Masood F."/>
            <person name="Thebeau J."/>
            <person name="Bezerra Da Silva M.C."/>
            <person name="Raza F."/>
            <person name="Biganski S."/>
            <person name="Jose M."/>
            <person name="Camilli M."/>
            <person name="Kozii I.V."/>
            <person name="Kozii R.V."/>
            <person name="Simko E."/>
            <person name="Wood S.C."/>
        </authorList>
    </citation>
    <scope>NUCLEOTIDE SEQUENCE</scope>
    <source>
        <strain evidence="16">PL001</strain>
    </source>
</reference>
<dbReference type="SUPFAM" id="SSF55874">
    <property type="entry name" value="ATPase domain of HSP90 chaperone/DNA topoisomerase II/histidine kinase"/>
    <property type="match status" value="1"/>
</dbReference>
<dbReference type="InterPro" id="IPR004358">
    <property type="entry name" value="Sig_transdc_His_kin-like_C"/>
</dbReference>
<evidence type="ECO:0000256" key="9">
    <source>
        <dbReference type="ARBA" id="ARBA00023012"/>
    </source>
</evidence>
<dbReference type="InterPro" id="IPR003661">
    <property type="entry name" value="HisK_dim/P_dom"/>
</dbReference>
<accession>A0AAP5JRG6</accession>
<dbReference type="PANTHER" id="PTHR45339:SF1">
    <property type="entry name" value="HYBRID SIGNAL TRANSDUCTION HISTIDINE KINASE J"/>
    <property type="match status" value="1"/>
</dbReference>
<dbReference type="InterPro" id="IPR036097">
    <property type="entry name" value="HisK_dim/P_sf"/>
</dbReference>
<comment type="caution">
    <text evidence="13">Lacks conserved residue(s) required for the propagation of feature annotation.</text>
</comment>
<dbReference type="SMART" id="SM00387">
    <property type="entry name" value="HATPase_c"/>
    <property type="match status" value="1"/>
</dbReference>
<keyword evidence="6" id="KW-0547">Nucleotide-binding</keyword>
<feature type="domain" description="Histidine kinase" evidence="14">
    <location>
        <begin position="140"/>
        <end position="361"/>
    </location>
</feature>
<dbReference type="CDD" id="cd00082">
    <property type="entry name" value="HisKA"/>
    <property type="match status" value="1"/>
</dbReference>
<dbReference type="EC" id="2.7.13.3" evidence="3"/>
<evidence type="ECO:0000256" key="11">
    <source>
        <dbReference type="ARBA" id="ARBA00068150"/>
    </source>
</evidence>
<dbReference type="SUPFAM" id="SSF52172">
    <property type="entry name" value="CheY-like"/>
    <property type="match status" value="1"/>
</dbReference>
<dbReference type="FunFam" id="3.30.565.10:FF:000010">
    <property type="entry name" value="Sensor histidine kinase RcsC"/>
    <property type="match status" value="1"/>
</dbReference>
<proteinExistence type="inferred from homology"/>
<dbReference type="SMART" id="SM00388">
    <property type="entry name" value="HisKA"/>
    <property type="match status" value="1"/>
</dbReference>
<evidence type="ECO:0000256" key="3">
    <source>
        <dbReference type="ARBA" id="ARBA00012438"/>
    </source>
</evidence>
<evidence type="ECO:0000256" key="1">
    <source>
        <dbReference type="ARBA" id="ARBA00000085"/>
    </source>
</evidence>
<comment type="similarity">
    <text evidence="2">In the N-terminal section; belongs to the phytochrome family.</text>
</comment>
<dbReference type="Gene3D" id="3.40.50.2300">
    <property type="match status" value="1"/>
</dbReference>
<dbReference type="EMBL" id="JARQGV010000004">
    <property type="protein sequence ID" value="MDT2250522.1"/>
    <property type="molecule type" value="Genomic_DNA"/>
</dbReference>
<dbReference type="SUPFAM" id="SSF47384">
    <property type="entry name" value="Homodimeric domain of signal transducing histidine kinase"/>
    <property type="match status" value="1"/>
</dbReference>
<gene>
    <name evidence="16" type="ORF">P7H09_03835</name>
</gene>
<evidence type="ECO:0000313" key="17">
    <source>
        <dbReference type="Proteomes" id="UP001259239"/>
    </source>
</evidence>
<evidence type="ECO:0000256" key="10">
    <source>
        <dbReference type="ARBA" id="ARBA00064003"/>
    </source>
</evidence>
<evidence type="ECO:0000256" key="7">
    <source>
        <dbReference type="ARBA" id="ARBA00022777"/>
    </source>
</evidence>
<keyword evidence="8 16" id="KW-0067">ATP-binding</keyword>
<name>A0AAP5JRG6_9BACL</name>
<dbReference type="PRINTS" id="PR00344">
    <property type="entry name" value="BCTRLSENSOR"/>
</dbReference>
<dbReference type="CDD" id="cd16922">
    <property type="entry name" value="HATPase_EvgS-ArcB-TorS-like"/>
    <property type="match status" value="1"/>
</dbReference>
<dbReference type="GO" id="GO:0000155">
    <property type="term" value="F:phosphorelay sensor kinase activity"/>
    <property type="evidence" value="ECO:0007669"/>
    <property type="project" value="InterPro"/>
</dbReference>
<feature type="domain" description="Response regulatory" evidence="15">
    <location>
        <begin position="1"/>
        <end position="97"/>
    </location>
</feature>
<organism evidence="16 17">
    <name type="scientific">Paenibacillus larvae</name>
    <dbReference type="NCBI Taxonomy" id="1464"/>
    <lineage>
        <taxon>Bacteria</taxon>
        <taxon>Bacillati</taxon>
        <taxon>Bacillota</taxon>
        <taxon>Bacilli</taxon>
        <taxon>Bacillales</taxon>
        <taxon>Paenibacillaceae</taxon>
        <taxon>Paenibacillus</taxon>
    </lineage>
</organism>
<dbReference type="PANTHER" id="PTHR45339">
    <property type="entry name" value="HYBRID SIGNAL TRANSDUCTION HISTIDINE KINASE J"/>
    <property type="match status" value="1"/>
</dbReference>
<evidence type="ECO:0000256" key="12">
    <source>
        <dbReference type="ARBA" id="ARBA00074306"/>
    </source>
</evidence>
<keyword evidence="5" id="KW-0808">Transferase</keyword>
<reference evidence="16" key="1">
    <citation type="journal article" date="2023" name="J. Vet. Diagn. Invest.">
        <title>Oxytetracycline-resistant Paenibacillus larvae identified in commercial beekeeping operations in Saskatchewan using pooled honey sampling.</title>
        <authorList>
            <person name="Obshta O."/>
            <person name="Zabrodski M.W."/>
            <person name="Soomro T."/>
            <person name="Wilson G."/>
            <person name="Masood F."/>
            <person name="Thebeau J."/>
            <person name="Silva M.C.B."/>
            <person name="Biganski S."/>
            <person name="Kozii I.V."/>
            <person name="Koziy R.V."/>
            <person name="Raza M.F."/>
            <person name="Jose M.S."/>
            <person name="Simko E."/>
            <person name="Wood S.C."/>
        </authorList>
    </citation>
    <scope>NUCLEOTIDE SEQUENCE</scope>
    <source>
        <strain evidence="16">PL001</strain>
    </source>
</reference>
<dbReference type="InterPro" id="IPR011006">
    <property type="entry name" value="CheY-like_superfamily"/>
</dbReference>
<evidence type="ECO:0000313" key="16">
    <source>
        <dbReference type="EMBL" id="MDT2250522.1"/>
    </source>
</evidence>
<sequence>MHKLIYDSLRPSGFLILGDKESITFSRYEAYYEQIKVLLVDDQQENLNKSKDIPIIFVTAASHEKEHLFTTYSLRAIDYIVKPFTPQMLKSKIAGFVNMYTIQKKLQHQTEMLDLRTKELLMAKEAAEAANRAKSNFIAVMSHEIRTPMNGVMAMADLLLETELTEEQREYTETISKSGNALLTIINDILDFTKMESSKIELEEEIFHLEQLIGECIDLFLVECRKKNLVLERRINQDIPQYVVGDATRLRQILINLLSNAVKFTEKGKVSLEVKKRSEEKDGVELEFKVSDTGIGIPKNKMDRLFKSFSQIDFSMTRKYGGTGLGLVICKNLIELMSGTITVTSVEREGTSFIFTIRLAPLHKENLP</sequence>
<dbReference type="Gene3D" id="3.30.565.10">
    <property type="entry name" value="Histidine kinase-like ATPase, C-terminal domain"/>
    <property type="match status" value="1"/>
</dbReference>
<evidence type="ECO:0000256" key="13">
    <source>
        <dbReference type="PROSITE-ProRule" id="PRU00169"/>
    </source>
</evidence>
<evidence type="ECO:0000259" key="14">
    <source>
        <dbReference type="PROSITE" id="PS50109"/>
    </source>
</evidence>
<dbReference type="Pfam" id="PF00512">
    <property type="entry name" value="HisKA"/>
    <property type="match status" value="1"/>
</dbReference>
<evidence type="ECO:0000256" key="8">
    <source>
        <dbReference type="ARBA" id="ARBA00022840"/>
    </source>
</evidence>
<dbReference type="GO" id="GO:0005524">
    <property type="term" value="F:ATP binding"/>
    <property type="evidence" value="ECO:0007669"/>
    <property type="project" value="UniProtKB-KW"/>
</dbReference>
<keyword evidence="9" id="KW-0902">Two-component regulatory system</keyword>
<evidence type="ECO:0000256" key="4">
    <source>
        <dbReference type="ARBA" id="ARBA00022553"/>
    </source>
</evidence>
<dbReference type="PROSITE" id="PS50109">
    <property type="entry name" value="HIS_KIN"/>
    <property type="match status" value="1"/>
</dbReference>
<evidence type="ECO:0000256" key="6">
    <source>
        <dbReference type="ARBA" id="ARBA00022741"/>
    </source>
</evidence>
<dbReference type="InterPro" id="IPR003594">
    <property type="entry name" value="HATPase_dom"/>
</dbReference>
<dbReference type="InterPro" id="IPR036890">
    <property type="entry name" value="HATPase_C_sf"/>
</dbReference>
<evidence type="ECO:0000259" key="15">
    <source>
        <dbReference type="PROSITE" id="PS50110"/>
    </source>
</evidence>